<evidence type="ECO:0000259" key="7">
    <source>
        <dbReference type="Pfam" id="PF07635"/>
    </source>
</evidence>
<evidence type="ECO:0000259" key="4">
    <source>
        <dbReference type="Pfam" id="PF07626"/>
    </source>
</evidence>
<proteinExistence type="predicted"/>
<sequence>MRIVSGAILFLLTASALAVESWKDQVLPVFENYCYDCHGDGVKKGELDLDRFPNVAAMQANRDVWKRIRQNLTQHLMPPPDEYQPSSDERQALVDWIDAAVFPVDPEHPDPGRVTLRRLNRTEYQNTLRDLLGVPVKVMELLPPDDSGYGFDNIGDVLTLSPAHLDKYLDAARIGLQAATHPGEMPFPSREMQGRKLEGDGRADESGRFLFTNGRVRARFAETGSGPHRLVIRAGGTTGPKGPPVIRVLRGETTLRELTAAAPMEQPGELVLDLRIEGGEGLDLQLEFINDSYDETAPPGARDTNLLIESVSLVGPLDGPRQAKPESHRRIFVQRAGEEGDEAWITRVYRGFARRAFRRPLETGEAERYWELYRLGRDQGQDVEQAAILGLEAMLVSPSFLFREEPQPEPDQAGSIHAIDEHALATRLSYFFWSTMPDEHLSQLADEGKLRGQLEAEVDRLIDSPRSRELIRNFGGQWLQLRDLNLARPSNRFYRGFDLALRGDMRRETELLLEHLIRDNRPVTELLDADYTFVNERLARHYGIGGVEGRKFRRVSLEGTHRRGLLGQGSFHLLTSLPIRTSPVMRGKYVLENLLDTAPPPPPPNVPQLESPQGGKNHHLSLREQMVKHRQDPACSACHALMDPIGFGLENFDADGSWRDQENGKPLDVSGELADGRTFNGADELRQILVSEHREDLMRSVASKLLTYALGRGTDWYDKPALDHILQQTEQAGGGLRSMLHAVVESVPFQYRRGDGN</sequence>
<feature type="signal peptide" evidence="2">
    <location>
        <begin position="1"/>
        <end position="18"/>
    </location>
</feature>
<dbReference type="InterPro" id="IPR011429">
    <property type="entry name" value="Cyt_c_Planctomycete-type"/>
</dbReference>
<dbReference type="InterPro" id="IPR013043">
    <property type="entry name" value="DUF1595"/>
</dbReference>
<feature type="chain" id="PRO_5047202195" description="DUF1592 domain-containing protein" evidence="2">
    <location>
        <begin position="19"/>
        <end position="757"/>
    </location>
</feature>
<dbReference type="EMBL" id="BAABRI010000002">
    <property type="protein sequence ID" value="GAA5481156.1"/>
    <property type="molecule type" value="Genomic_DNA"/>
</dbReference>
<evidence type="ECO:0000259" key="8">
    <source>
        <dbReference type="Pfam" id="PF07637"/>
    </source>
</evidence>
<gene>
    <name evidence="9" type="ORF">Hsar01_00363</name>
</gene>
<reference evidence="9 10" key="1">
    <citation type="submission" date="2024-02" db="EMBL/GenBank/DDBJ databases">
        <title>Haloferula sargassicola NBRC 104335.</title>
        <authorList>
            <person name="Ichikawa N."/>
            <person name="Katano-Makiyama Y."/>
            <person name="Hidaka K."/>
        </authorList>
    </citation>
    <scope>NUCLEOTIDE SEQUENCE [LARGE SCALE GENOMIC DNA]</scope>
    <source>
        <strain evidence="9 10">NBRC 104335</strain>
    </source>
</reference>
<dbReference type="InterPro" id="IPR011478">
    <property type="entry name" value="DUF1585"/>
</dbReference>
<feature type="region of interest" description="Disordered" evidence="1">
    <location>
        <begin position="180"/>
        <end position="204"/>
    </location>
</feature>
<evidence type="ECO:0000256" key="1">
    <source>
        <dbReference type="SAM" id="MobiDB-lite"/>
    </source>
</evidence>
<evidence type="ECO:0000313" key="9">
    <source>
        <dbReference type="EMBL" id="GAA5481156.1"/>
    </source>
</evidence>
<dbReference type="Pfam" id="PF07635">
    <property type="entry name" value="PSCyt1"/>
    <property type="match status" value="1"/>
</dbReference>
<feature type="domain" description="DUF1587" evidence="4">
    <location>
        <begin position="117"/>
        <end position="179"/>
    </location>
</feature>
<accession>A0ABP9ULD7</accession>
<keyword evidence="10" id="KW-1185">Reference proteome</keyword>
<dbReference type="Pfam" id="PF07626">
    <property type="entry name" value="PSD3"/>
    <property type="match status" value="1"/>
</dbReference>
<dbReference type="RefSeq" id="WP_353565313.1">
    <property type="nucleotide sequence ID" value="NZ_BAABRI010000002.1"/>
</dbReference>
<dbReference type="InterPro" id="IPR036909">
    <property type="entry name" value="Cyt_c-like_dom_sf"/>
</dbReference>
<organism evidence="9 10">
    <name type="scientific">Haloferula sargassicola</name>
    <dbReference type="NCBI Taxonomy" id="490096"/>
    <lineage>
        <taxon>Bacteria</taxon>
        <taxon>Pseudomonadati</taxon>
        <taxon>Verrucomicrobiota</taxon>
        <taxon>Verrucomicrobiia</taxon>
        <taxon>Verrucomicrobiales</taxon>
        <taxon>Verrucomicrobiaceae</taxon>
        <taxon>Haloferula</taxon>
    </lineage>
</organism>
<comment type="caution">
    <text evidence="9">The sequence shown here is derived from an EMBL/GenBank/DDBJ whole genome shotgun (WGS) entry which is preliminary data.</text>
</comment>
<feature type="domain" description="DUF1592" evidence="6">
    <location>
        <begin position="419"/>
        <end position="544"/>
    </location>
</feature>
<dbReference type="Pfam" id="PF07624">
    <property type="entry name" value="PSD2"/>
    <property type="match status" value="1"/>
</dbReference>
<protein>
    <recommendedName>
        <fullName evidence="11">DUF1592 domain-containing protein</fullName>
    </recommendedName>
</protein>
<dbReference type="Proteomes" id="UP001476282">
    <property type="component" value="Unassembled WGS sequence"/>
</dbReference>
<feature type="domain" description="DUF1585" evidence="3">
    <location>
        <begin position="675"/>
        <end position="749"/>
    </location>
</feature>
<evidence type="ECO:0000259" key="5">
    <source>
        <dbReference type="Pfam" id="PF07627"/>
    </source>
</evidence>
<dbReference type="Pfam" id="PF07637">
    <property type="entry name" value="PSD5"/>
    <property type="match status" value="1"/>
</dbReference>
<feature type="compositionally biased region" description="Basic and acidic residues" evidence="1">
    <location>
        <begin position="192"/>
        <end position="204"/>
    </location>
</feature>
<evidence type="ECO:0008006" key="11">
    <source>
        <dbReference type="Google" id="ProtNLM"/>
    </source>
</evidence>
<feature type="domain" description="DUF1595" evidence="8">
    <location>
        <begin position="349"/>
        <end position="405"/>
    </location>
</feature>
<evidence type="ECO:0000259" key="6">
    <source>
        <dbReference type="Pfam" id="PF07631"/>
    </source>
</evidence>
<evidence type="ECO:0000256" key="2">
    <source>
        <dbReference type="SAM" id="SignalP"/>
    </source>
</evidence>
<dbReference type="InterPro" id="IPR013042">
    <property type="entry name" value="DUF1592"/>
</dbReference>
<feature type="domain" description="Cytochrome C Planctomycete-type" evidence="7">
    <location>
        <begin position="34"/>
        <end position="81"/>
    </location>
</feature>
<feature type="domain" description="DUF1588" evidence="5">
    <location>
        <begin position="562"/>
        <end position="662"/>
    </location>
</feature>
<evidence type="ECO:0000259" key="3">
    <source>
        <dbReference type="Pfam" id="PF07624"/>
    </source>
</evidence>
<dbReference type="Pfam" id="PF07627">
    <property type="entry name" value="PSCyt3"/>
    <property type="match status" value="1"/>
</dbReference>
<dbReference type="Pfam" id="PF07631">
    <property type="entry name" value="PSD4"/>
    <property type="match status" value="1"/>
</dbReference>
<dbReference type="InterPro" id="IPR013039">
    <property type="entry name" value="DUF1588"/>
</dbReference>
<keyword evidence="2" id="KW-0732">Signal</keyword>
<name>A0ABP9ULD7_9BACT</name>
<feature type="region of interest" description="Disordered" evidence="1">
    <location>
        <begin position="597"/>
        <end position="617"/>
    </location>
</feature>
<evidence type="ECO:0000313" key="10">
    <source>
        <dbReference type="Proteomes" id="UP001476282"/>
    </source>
</evidence>
<dbReference type="InterPro" id="IPR013036">
    <property type="entry name" value="DUF1587"/>
</dbReference>
<dbReference type="SUPFAM" id="SSF46626">
    <property type="entry name" value="Cytochrome c"/>
    <property type="match status" value="1"/>
</dbReference>